<dbReference type="EMBL" id="GBXM01035687">
    <property type="protein sequence ID" value="JAH72890.1"/>
    <property type="molecule type" value="Transcribed_RNA"/>
</dbReference>
<name>A0A0E9V626_ANGAN</name>
<dbReference type="AlphaFoldDB" id="A0A0E9V626"/>
<protein>
    <submittedName>
        <fullName evidence="1">Uncharacterized protein</fullName>
    </submittedName>
</protein>
<organism evidence="1">
    <name type="scientific">Anguilla anguilla</name>
    <name type="common">European freshwater eel</name>
    <name type="synonym">Muraena anguilla</name>
    <dbReference type="NCBI Taxonomy" id="7936"/>
    <lineage>
        <taxon>Eukaryota</taxon>
        <taxon>Metazoa</taxon>
        <taxon>Chordata</taxon>
        <taxon>Craniata</taxon>
        <taxon>Vertebrata</taxon>
        <taxon>Euteleostomi</taxon>
        <taxon>Actinopterygii</taxon>
        <taxon>Neopterygii</taxon>
        <taxon>Teleostei</taxon>
        <taxon>Anguilliformes</taxon>
        <taxon>Anguillidae</taxon>
        <taxon>Anguilla</taxon>
    </lineage>
</organism>
<sequence>MSLLSLCRYNLCSPLACCSKCKELVTNTRLQVL</sequence>
<evidence type="ECO:0000313" key="1">
    <source>
        <dbReference type="EMBL" id="JAH72890.1"/>
    </source>
</evidence>
<proteinExistence type="predicted"/>
<reference evidence="1" key="1">
    <citation type="submission" date="2014-11" db="EMBL/GenBank/DDBJ databases">
        <authorList>
            <person name="Amaro Gonzalez C."/>
        </authorList>
    </citation>
    <scope>NUCLEOTIDE SEQUENCE</scope>
</reference>
<reference evidence="1" key="2">
    <citation type="journal article" date="2015" name="Fish Shellfish Immunol.">
        <title>Early steps in the European eel (Anguilla anguilla)-Vibrio vulnificus interaction in the gills: Role of the RtxA13 toxin.</title>
        <authorList>
            <person name="Callol A."/>
            <person name="Pajuelo D."/>
            <person name="Ebbesson L."/>
            <person name="Teles M."/>
            <person name="MacKenzie S."/>
            <person name="Amaro C."/>
        </authorList>
    </citation>
    <scope>NUCLEOTIDE SEQUENCE</scope>
</reference>
<accession>A0A0E9V626</accession>